<dbReference type="Proteomes" id="UP000054632">
    <property type="component" value="Unassembled WGS sequence"/>
</dbReference>
<gene>
    <name evidence="1" type="ORF">T4A_4872</name>
</gene>
<protein>
    <submittedName>
        <fullName evidence="1">Uncharacterized protein</fullName>
    </submittedName>
</protein>
<evidence type="ECO:0000313" key="2">
    <source>
        <dbReference type="Proteomes" id="UP000054632"/>
    </source>
</evidence>
<reference evidence="1 2" key="1">
    <citation type="submission" date="2015-01" db="EMBL/GenBank/DDBJ databases">
        <title>Evolution of Trichinella species and genotypes.</title>
        <authorList>
            <person name="Korhonen P.K."/>
            <person name="Edoardo P."/>
            <person name="Giuseppe L.R."/>
            <person name="Gasser R.B."/>
        </authorList>
    </citation>
    <scope>NUCLEOTIDE SEQUENCE [LARGE SCALE GENOMIC DNA]</scope>
    <source>
        <strain evidence="1">ISS13</strain>
    </source>
</reference>
<dbReference type="AlphaFoldDB" id="A0A0V1DTG6"/>
<sequence>MSSMSFRSKHRPLCTYWTSKPNYTHNYAGDLYATHIRERLAKPVPIFQQQLCTNFVLQSGLHLPQLQLWTVFYLYKQSTRFVNPGYVSSQWLPAILGLTDFVLSDGVCKTFFSHLTFIT</sequence>
<proteinExistence type="predicted"/>
<accession>A0A0V1DTG6</accession>
<organism evidence="1 2">
    <name type="scientific">Trichinella pseudospiralis</name>
    <name type="common">Parasitic roundworm</name>
    <dbReference type="NCBI Taxonomy" id="6337"/>
    <lineage>
        <taxon>Eukaryota</taxon>
        <taxon>Metazoa</taxon>
        <taxon>Ecdysozoa</taxon>
        <taxon>Nematoda</taxon>
        <taxon>Enoplea</taxon>
        <taxon>Dorylaimia</taxon>
        <taxon>Trichinellida</taxon>
        <taxon>Trichinellidae</taxon>
        <taxon>Trichinella</taxon>
    </lineage>
</organism>
<dbReference type="EMBL" id="JYDR01000286">
    <property type="protein sequence ID" value="KRY64756.1"/>
    <property type="molecule type" value="Genomic_DNA"/>
</dbReference>
<name>A0A0V1DTG6_TRIPS</name>
<evidence type="ECO:0000313" key="1">
    <source>
        <dbReference type="EMBL" id="KRY64756.1"/>
    </source>
</evidence>
<comment type="caution">
    <text evidence="1">The sequence shown here is derived from an EMBL/GenBank/DDBJ whole genome shotgun (WGS) entry which is preliminary data.</text>
</comment>